<dbReference type="InterPro" id="IPR016156">
    <property type="entry name" value="FAD/NAD-linked_Rdtase_dimer_sf"/>
</dbReference>
<keyword evidence="7 10" id="KW-0676">Redox-active center</keyword>
<dbReference type="AlphaFoldDB" id="A0A2K8L6W7"/>
<evidence type="ECO:0000256" key="4">
    <source>
        <dbReference type="ARBA" id="ARBA00022857"/>
    </source>
</evidence>
<evidence type="ECO:0000313" key="13">
    <source>
        <dbReference type="EMBL" id="ATX81591.1"/>
    </source>
</evidence>
<dbReference type="InterPro" id="IPR012999">
    <property type="entry name" value="Pyr_OxRdtase_I_AS"/>
</dbReference>
<feature type="binding site" evidence="8">
    <location>
        <position position="53"/>
    </location>
    <ligand>
        <name>FAD</name>
        <dbReference type="ChEBI" id="CHEBI:57692"/>
    </ligand>
</feature>
<evidence type="ECO:0000256" key="10">
    <source>
        <dbReference type="RuleBase" id="RU003691"/>
    </source>
</evidence>
<protein>
    <submittedName>
        <fullName evidence="13">Pyruvate/2-oxoglutarate dehydrogenase complex, dihydrolipoamide dehydrogenase (E3) component</fullName>
    </submittedName>
</protein>
<keyword evidence="2 10" id="KW-0285">Flavoprotein</keyword>
<keyword evidence="3 8" id="KW-0274">FAD</keyword>
<dbReference type="InterPro" id="IPR004099">
    <property type="entry name" value="Pyr_nucl-diS_OxRdtase_dimer"/>
</dbReference>
<evidence type="ECO:0000256" key="6">
    <source>
        <dbReference type="ARBA" id="ARBA00023157"/>
    </source>
</evidence>
<keyword evidence="14" id="KW-1185">Reference proteome</keyword>
<evidence type="ECO:0000256" key="8">
    <source>
        <dbReference type="PIRSR" id="PIRSR000350-3"/>
    </source>
</evidence>
<dbReference type="InterPro" id="IPR036188">
    <property type="entry name" value="FAD/NAD-bd_sf"/>
</dbReference>
<dbReference type="Gene3D" id="3.30.390.30">
    <property type="match status" value="1"/>
</dbReference>
<gene>
    <name evidence="13" type="ORF">Ga0123462_0721</name>
</gene>
<evidence type="ECO:0000256" key="2">
    <source>
        <dbReference type="ARBA" id="ARBA00022630"/>
    </source>
</evidence>
<keyword evidence="8" id="KW-0547">Nucleotide-binding</keyword>
<dbReference type="GO" id="GO:0050660">
    <property type="term" value="F:flavin adenine dinucleotide binding"/>
    <property type="evidence" value="ECO:0007669"/>
    <property type="project" value="TreeGrafter"/>
</dbReference>
<accession>A0A2K8L6W7</accession>
<keyword evidence="8" id="KW-0520">NAD</keyword>
<feature type="disulfide bond" description="Redox-active" evidence="9">
    <location>
        <begin position="44"/>
        <end position="49"/>
    </location>
</feature>
<dbReference type="PIRSF" id="PIRSF000350">
    <property type="entry name" value="Mercury_reductase_MerA"/>
    <property type="match status" value="1"/>
</dbReference>
<evidence type="ECO:0000313" key="14">
    <source>
        <dbReference type="Proteomes" id="UP000231637"/>
    </source>
</evidence>
<evidence type="ECO:0000259" key="11">
    <source>
        <dbReference type="Pfam" id="PF02852"/>
    </source>
</evidence>
<dbReference type="EMBL" id="CP018800">
    <property type="protein sequence ID" value="ATX81591.1"/>
    <property type="molecule type" value="Genomic_DNA"/>
</dbReference>
<dbReference type="GO" id="GO:0016668">
    <property type="term" value="F:oxidoreductase activity, acting on a sulfur group of donors, NAD(P) as acceptor"/>
    <property type="evidence" value="ECO:0007669"/>
    <property type="project" value="InterPro"/>
</dbReference>
<evidence type="ECO:0000256" key="5">
    <source>
        <dbReference type="ARBA" id="ARBA00023002"/>
    </source>
</evidence>
<dbReference type="RefSeq" id="WP_100265032.1">
    <property type="nucleotide sequence ID" value="NZ_CP018800.1"/>
</dbReference>
<feature type="binding site" evidence="8">
    <location>
        <begin position="141"/>
        <end position="143"/>
    </location>
    <ligand>
        <name>FAD</name>
        <dbReference type="ChEBI" id="CHEBI:57692"/>
    </ligand>
</feature>
<keyword evidence="4" id="KW-0521">NADP</keyword>
<keyword evidence="5 10" id="KW-0560">Oxidoreductase</keyword>
<dbReference type="InterPro" id="IPR023753">
    <property type="entry name" value="FAD/NAD-binding_dom"/>
</dbReference>
<dbReference type="Pfam" id="PF07992">
    <property type="entry name" value="Pyr_redox_2"/>
    <property type="match status" value="1"/>
</dbReference>
<feature type="binding site" evidence="8">
    <location>
        <begin position="178"/>
        <end position="185"/>
    </location>
    <ligand>
        <name>NAD(+)</name>
        <dbReference type="ChEBI" id="CHEBI:57540"/>
    </ligand>
</feature>
<keyword evidence="13" id="KW-0670">Pyruvate</keyword>
<feature type="binding site" evidence="8">
    <location>
        <position position="268"/>
    </location>
    <ligand>
        <name>NAD(+)</name>
        <dbReference type="ChEBI" id="CHEBI:57540"/>
    </ligand>
</feature>
<dbReference type="FunFam" id="3.30.390.30:FF:000001">
    <property type="entry name" value="Dihydrolipoyl dehydrogenase"/>
    <property type="match status" value="1"/>
</dbReference>
<name>A0A2K8L6W7_9PROT</name>
<dbReference type="SUPFAM" id="SSF55424">
    <property type="entry name" value="FAD/NAD-linked reductases, dimerisation (C-terminal) domain"/>
    <property type="match status" value="1"/>
</dbReference>
<dbReference type="InterPro" id="IPR001100">
    <property type="entry name" value="Pyr_nuc-diS_OxRdtase"/>
</dbReference>
<sequence>MSNKISVDICIIGAGSGGLSVAAGASQMGAKVALIEKGEMGGDCLNSGCVPSKALLAAAHAAQNMRDAGRFGIQTVEPEVDWSAVHGHVHEVIKSIAPNDSQERFEGLGVTVVRAAASFINERTVLAGDYEVRAKYFVLATGSSPFVPPIEGLDKVSYFTNENIFANRDPVRHLIVIGGGPIGIEMAQAYRRLGARVTVMEMARLLMKDDPELSKVVIRKLTDEGVEFHEGCRNLRLEKQDDGGIAALCETDAGAQCVSGSHLLIATGRRANVKGLNLDAAAVSYSPHGVEVDTRLRTSNRRIFAIGDVAGPYQFTHMAAYQAGIVIRNMLFKLPARVNYSSVPWVTYSDPELAHVGMSEADAIQAGREVRILRWSFTENDRAQSERRTEGLIKVVTTAKGVILGASIVGLHAGELIQPWVLAITQKLKIGAMASMIAPYPTLAEANKRIAGSFFTDRLFSSATRRLVRLLLKF</sequence>
<dbReference type="OrthoDB" id="9800167at2"/>
<evidence type="ECO:0000256" key="3">
    <source>
        <dbReference type="ARBA" id="ARBA00022827"/>
    </source>
</evidence>
<dbReference type="SUPFAM" id="SSF51905">
    <property type="entry name" value="FAD/NAD(P)-binding domain"/>
    <property type="match status" value="1"/>
</dbReference>
<feature type="domain" description="FAD/NAD(P)-binding" evidence="12">
    <location>
        <begin position="8"/>
        <end position="323"/>
    </location>
</feature>
<keyword evidence="6" id="KW-1015">Disulfide bond</keyword>
<dbReference type="PANTHER" id="PTHR43014">
    <property type="entry name" value="MERCURIC REDUCTASE"/>
    <property type="match status" value="1"/>
</dbReference>
<dbReference type="KEGG" id="mfn:Ga0123462_0721"/>
<evidence type="ECO:0000256" key="1">
    <source>
        <dbReference type="ARBA" id="ARBA00007532"/>
    </source>
</evidence>
<evidence type="ECO:0000259" key="12">
    <source>
        <dbReference type="Pfam" id="PF07992"/>
    </source>
</evidence>
<dbReference type="PRINTS" id="PR00368">
    <property type="entry name" value="FADPNR"/>
</dbReference>
<dbReference type="Proteomes" id="UP000231637">
    <property type="component" value="Chromosome"/>
</dbReference>
<dbReference type="PROSITE" id="PS00076">
    <property type="entry name" value="PYRIDINE_REDOX_1"/>
    <property type="match status" value="1"/>
</dbReference>
<feature type="domain" description="Pyridine nucleotide-disulphide oxidoreductase dimerisation" evidence="11">
    <location>
        <begin position="343"/>
        <end position="448"/>
    </location>
</feature>
<feature type="binding site" evidence="8">
    <location>
        <position position="308"/>
    </location>
    <ligand>
        <name>FAD</name>
        <dbReference type="ChEBI" id="CHEBI:57692"/>
    </ligand>
</feature>
<evidence type="ECO:0000256" key="9">
    <source>
        <dbReference type="PIRSR" id="PIRSR000350-4"/>
    </source>
</evidence>
<comment type="similarity">
    <text evidence="1 10">Belongs to the class-I pyridine nucleotide-disulfide oxidoreductase family.</text>
</comment>
<evidence type="ECO:0000256" key="7">
    <source>
        <dbReference type="ARBA" id="ARBA00023284"/>
    </source>
</evidence>
<dbReference type="Pfam" id="PF02852">
    <property type="entry name" value="Pyr_redox_dim"/>
    <property type="match status" value="1"/>
</dbReference>
<proteinExistence type="inferred from homology"/>
<comment type="cofactor">
    <cofactor evidence="8">
        <name>FAD</name>
        <dbReference type="ChEBI" id="CHEBI:57692"/>
    </cofactor>
    <text evidence="8">Binds 1 FAD per subunit.</text>
</comment>
<organism evidence="13 14">
    <name type="scientific">Mariprofundus ferrinatatus</name>
    <dbReference type="NCBI Taxonomy" id="1921087"/>
    <lineage>
        <taxon>Bacteria</taxon>
        <taxon>Pseudomonadati</taxon>
        <taxon>Pseudomonadota</taxon>
        <taxon>Candidatius Mariprofundia</taxon>
        <taxon>Mariprofundales</taxon>
        <taxon>Mariprofundaceae</taxon>
        <taxon>Mariprofundus</taxon>
    </lineage>
</organism>
<dbReference type="GO" id="GO:0003955">
    <property type="term" value="F:NAD(P)H dehydrogenase (quinone) activity"/>
    <property type="evidence" value="ECO:0007669"/>
    <property type="project" value="TreeGrafter"/>
</dbReference>
<dbReference type="PANTHER" id="PTHR43014:SF4">
    <property type="entry name" value="PYRIDINE NUCLEOTIDE-DISULFIDE OXIDOREDUCTASE RCLA-RELATED"/>
    <property type="match status" value="1"/>
</dbReference>
<feature type="binding site" evidence="8">
    <location>
        <position position="201"/>
    </location>
    <ligand>
        <name>NAD(+)</name>
        <dbReference type="ChEBI" id="CHEBI:57540"/>
    </ligand>
</feature>
<dbReference type="PRINTS" id="PR00411">
    <property type="entry name" value="PNDRDTASEI"/>
</dbReference>
<reference evidence="13 14" key="1">
    <citation type="submission" date="2016-12" db="EMBL/GenBank/DDBJ databases">
        <title>Isolation and genomic insights into novel planktonic Zetaproteobacteria from stratified waters of the Chesapeake Bay.</title>
        <authorList>
            <person name="McAllister S.M."/>
            <person name="Kato S."/>
            <person name="Chan C.S."/>
            <person name="Chiu B.K."/>
            <person name="Field E.K."/>
        </authorList>
    </citation>
    <scope>NUCLEOTIDE SEQUENCE [LARGE SCALE GENOMIC DNA]</scope>
    <source>
        <strain evidence="13 14">CP-8</strain>
    </source>
</reference>
<dbReference type="Gene3D" id="3.50.50.60">
    <property type="entry name" value="FAD/NAD(P)-binding domain"/>
    <property type="match status" value="2"/>
</dbReference>